<gene>
    <name evidence="2" type="ORF">DY000_02019467</name>
</gene>
<feature type="compositionally biased region" description="Polar residues" evidence="1">
    <location>
        <begin position="1"/>
        <end position="16"/>
    </location>
</feature>
<feature type="compositionally biased region" description="Basic and acidic residues" evidence="1">
    <location>
        <begin position="17"/>
        <end position="32"/>
    </location>
</feature>
<dbReference type="EMBL" id="QGKV02000759">
    <property type="protein sequence ID" value="KAF3566126.1"/>
    <property type="molecule type" value="Genomic_DNA"/>
</dbReference>
<dbReference type="Proteomes" id="UP000266723">
    <property type="component" value="Unassembled WGS sequence"/>
</dbReference>
<comment type="caution">
    <text evidence="2">The sequence shown here is derived from an EMBL/GenBank/DDBJ whole genome shotgun (WGS) entry which is preliminary data.</text>
</comment>
<feature type="region of interest" description="Disordered" evidence="1">
    <location>
        <begin position="1"/>
        <end position="55"/>
    </location>
</feature>
<evidence type="ECO:0000256" key="1">
    <source>
        <dbReference type="SAM" id="MobiDB-lite"/>
    </source>
</evidence>
<accession>A0ABQ7D100</accession>
<evidence type="ECO:0000313" key="3">
    <source>
        <dbReference type="Proteomes" id="UP000266723"/>
    </source>
</evidence>
<protein>
    <submittedName>
        <fullName evidence="2">Uncharacterized protein</fullName>
    </submittedName>
</protein>
<proteinExistence type="predicted"/>
<evidence type="ECO:0000313" key="2">
    <source>
        <dbReference type="EMBL" id="KAF3566126.1"/>
    </source>
</evidence>
<keyword evidence="3" id="KW-1185">Reference proteome</keyword>
<reference evidence="2 3" key="1">
    <citation type="journal article" date="2020" name="BMC Genomics">
        <title>Intraspecific diversification of the crop wild relative Brassica cretica Lam. using demographic model selection.</title>
        <authorList>
            <person name="Kioukis A."/>
            <person name="Michalopoulou V.A."/>
            <person name="Briers L."/>
            <person name="Pirintsos S."/>
            <person name="Studholme D.J."/>
            <person name="Pavlidis P."/>
            <person name="Sarris P.F."/>
        </authorList>
    </citation>
    <scope>NUCLEOTIDE SEQUENCE [LARGE SCALE GENOMIC DNA]</scope>
    <source>
        <strain evidence="3">cv. PFS-1207/04</strain>
    </source>
</reference>
<feature type="compositionally biased region" description="Polar residues" evidence="1">
    <location>
        <begin position="38"/>
        <end position="55"/>
    </location>
</feature>
<organism evidence="2 3">
    <name type="scientific">Brassica cretica</name>
    <name type="common">Mustard</name>
    <dbReference type="NCBI Taxonomy" id="69181"/>
    <lineage>
        <taxon>Eukaryota</taxon>
        <taxon>Viridiplantae</taxon>
        <taxon>Streptophyta</taxon>
        <taxon>Embryophyta</taxon>
        <taxon>Tracheophyta</taxon>
        <taxon>Spermatophyta</taxon>
        <taxon>Magnoliopsida</taxon>
        <taxon>eudicotyledons</taxon>
        <taxon>Gunneridae</taxon>
        <taxon>Pentapetalae</taxon>
        <taxon>rosids</taxon>
        <taxon>malvids</taxon>
        <taxon>Brassicales</taxon>
        <taxon>Brassicaceae</taxon>
        <taxon>Brassiceae</taxon>
        <taxon>Brassica</taxon>
    </lineage>
</organism>
<sequence>MEEAVMSSSLSNLVDRTSNHDKEVKENKKDAATEEAVMSSSSSNLVERTSNKATE</sequence>
<name>A0ABQ7D100_BRACR</name>